<organism evidence="1 2">
    <name type="scientific">Virgibacillus massiliensis</name>
    <dbReference type="NCBI Taxonomy" id="1462526"/>
    <lineage>
        <taxon>Bacteria</taxon>
        <taxon>Bacillati</taxon>
        <taxon>Bacillota</taxon>
        <taxon>Bacilli</taxon>
        <taxon>Bacillales</taxon>
        <taxon>Bacillaceae</taxon>
        <taxon>Virgibacillus</taxon>
    </lineage>
</organism>
<accession>A0A024QIQ0</accession>
<dbReference type="AlphaFoldDB" id="A0A024QIQ0"/>
<comment type="caution">
    <text evidence="1">The sequence shown here is derived from an EMBL/GenBank/DDBJ whole genome shotgun (WGS) entry which is preliminary data.</text>
</comment>
<reference evidence="2" key="2">
    <citation type="submission" date="2014-05" db="EMBL/GenBank/DDBJ databases">
        <title>Draft genome sequence of Virgibacillus massiliensis Vm-5.</title>
        <authorList>
            <person name="Khelaifia S."/>
            <person name="Croce O."/>
            <person name="Lagier J.C."/>
            <person name="Raoult D."/>
        </authorList>
    </citation>
    <scope>NUCLEOTIDE SEQUENCE [LARGE SCALE GENOMIC DNA]</scope>
    <source>
        <strain evidence="2">Vm-5</strain>
    </source>
</reference>
<dbReference type="EMBL" id="CCDP010000003">
    <property type="protein sequence ID" value="CDQ41836.1"/>
    <property type="molecule type" value="Genomic_DNA"/>
</dbReference>
<name>A0A024QIQ0_9BACI</name>
<dbReference type="OrthoDB" id="2973644at2"/>
<protein>
    <submittedName>
        <fullName evidence="1">Uncharacterized protein</fullName>
    </submittedName>
</protein>
<dbReference type="eggNOG" id="ENOG5034ANC">
    <property type="taxonomic scope" value="Bacteria"/>
</dbReference>
<keyword evidence="2" id="KW-1185">Reference proteome</keyword>
<dbReference type="STRING" id="1462526.BN990_04213"/>
<dbReference type="Proteomes" id="UP000028875">
    <property type="component" value="Unassembled WGS sequence"/>
</dbReference>
<sequence length="255" mass="28940">MSKTGPKTEAGLAAISASAKELDHTAWTSNPDAVEAIQVAKRLRNTKHGLYASVPIICKAEACPYSHSCPLVEMEKAPYGEKCPIEIAAIEDLFERYAEHFEIDLENRKASDTIDLMIVKDLVDADIGLLRCDNKMAWDADYIVNNTVGMSEDGEPITRQELHPLTDYKEKLINRKNKSYQLLNSTRKDKEGQKLTIKQDPSVQAAEMVKVNQDMEKNKQSEHEAKKAYYKKMNMKMPEEDDIIDVEPIDYNEEE</sequence>
<evidence type="ECO:0000313" key="2">
    <source>
        <dbReference type="Proteomes" id="UP000028875"/>
    </source>
</evidence>
<dbReference type="RefSeq" id="WP_038246722.1">
    <property type="nucleotide sequence ID" value="NZ_BNER01000008.1"/>
</dbReference>
<evidence type="ECO:0000313" key="1">
    <source>
        <dbReference type="EMBL" id="CDQ41836.1"/>
    </source>
</evidence>
<proteinExistence type="predicted"/>
<reference evidence="1 2" key="1">
    <citation type="submission" date="2014-03" db="EMBL/GenBank/DDBJ databases">
        <authorList>
            <person name="Urmite Genomes U."/>
        </authorList>
    </citation>
    <scope>NUCLEOTIDE SEQUENCE [LARGE SCALE GENOMIC DNA]</scope>
    <source>
        <strain evidence="1 2">Vm-5</strain>
    </source>
</reference>
<gene>
    <name evidence="1" type="ORF">BN990_04213</name>
</gene>